<dbReference type="GO" id="GO:0016787">
    <property type="term" value="F:hydrolase activity"/>
    <property type="evidence" value="ECO:0007669"/>
    <property type="project" value="UniProtKB-KW"/>
</dbReference>
<evidence type="ECO:0000313" key="1">
    <source>
        <dbReference type="EMBL" id="ANM46290.1"/>
    </source>
</evidence>
<keyword evidence="1" id="KW-0378">Hydrolase</keyword>
<accession>A0A192YAX6</accession>
<gene>
    <name evidence="1" type="ORF">SEA_GATTACA_68</name>
</gene>
<name>A0A192YAX6_9CAUD</name>
<dbReference type="Proteomes" id="UP000222198">
    <property type="component" value="Segment"/>
</dbReference>
<evidence type="ECO:0000313" key="2">
    <source>
        <dbReference type="Proteomes" id="UP000222198"/>
    </source>
</evidence>
<proteinExistence type="predicted"/>
<dbReference type="EMBL" id="KX159477">
    <property type="protein sequence ID" value="ANM46290.1"/>
    <property type="molecule type" value="Genomic_DNA"/>
</dbReference>
<protein>
    <submittedName>
        <fullName evidence="1">Hydrolase</fullName>
    </submittedName>
</protein>
<organism evidence="1 2">
    <name type="scientific">Mycobacterium phage Gattaca</name>
    <dbReference type="NCBI Taxonomy" id="1852567"/>
    <lineage>
        <taxon>Viruses</taxon>
        <taxon>Duplodnaviria</taxon>
        <taxon>Heunggongvirae</taxon>
        <taxon>Uroviricota</taxon>
        <taxon>Caudoviricetes</taxon>
        <taxon>Marvinvirus</taxon>
        <taxon>Marvinvirus mosmoris</taxon>
    </lineage>
</organism>
<sequence length="93" mass="10336">MTSTSGLESVDLSNYSFAPSCDRCPKPAAVVAQGCADKHPVLMCDDCLSRGLEVIAMFVRMWQKANKRVCVCGDCYRPILTLDTHLEVRRLLK</sequence>
<reference evidence="1 2" key="1">
    <citation type="submission" date="2016-04" db="EMBL/GenBank/DDBJ databases">
        <authorList>
            <person name="Bruce A."/>
            <person name="Drouin J."/>
            <person name="Katon D."/>
            <person name="Mills M."/>
            <person name="Zegers G."/>
            <person name="Page S.T."/>
            <person name="Bradley K.W."/>
            <person name="Asai D.J."/>
            <person name="Bowman C.A."/>
            <person name="Russell D.A."/>
            <person name="Pope W.H."/>
            <person name="Jacobs-Sera D."/>
            <person name="Hendrix R.W."/>
            <person name="Hatfull G.F."/>
        </authorList>
    </citation>
    <scope>NUCLEOTIDE SEQUENCE [LARGE SCALE GENOMIC DNA]</scope>
</reference>